<keyword evidence="5" id="KW-0648">Protein biosynthesis</keyword>
<accession>A0A6J0C386</accession>
<dbReference type="InterPro" id="IPR039757">
    <property type="entry name" value="EIF2D"/>
</dbReference>
<dbReference type="PROSITE" id="PS50890">
    <property type="entry name" value="PUA"/>
    <property type="match status" value="1"/>
</dbReference>
<dbReference type="Proteomes" id="UP000829291">
    <property type="component" value="Chromosome 5"/>
</dbReference>
<dbReference type="InterPro" id="IPR048247">
    <property type="entry name" value="eIF2D_N"/>
</dbReference>
<dbReference type="PANTHER" id="PTHR12217">
    <property type="entry name" value="EUKARYOTIC TRANSLATION INITIATION FACTOR 2D"/>
    <property type="match status" value="1"/>
</dbReference>
<dbReference type="SUPFAM" id="SSF88697">
    <property type="entry name" value="PUA domain-like"/>
    <property type="match status" value="1"/>
</dbReference>
<proteinExistence type="predicted"/>
<dbReference type="Pfam" id="PF01253">
    <property type="entry name" value="SUI1"/>
    <property type="match status" value="1"/>
</dbReference>
<dbReference type="InterPro" id="IPR058886">
    <property type="entry name" value="SWIB_eIF2D"/>
</dbReference>
<evidence type="ECO:0000313" key="5">
    <source>
        <dbReference type="RefSeq" id="XP_015520965.2"/>
    </source>
</evidence>
<keyword evidence="5" id="KW-0396">Initiation factor</keyword>
<dbReference type="SUPFAM" id="SSF47592">
    <property type="entry name" value="SWIB/MDM2 domain"/>
    <property type="match status" value="1"/>
</dbReference>
<dbReference type="InterPro" id="IPR048248">
    <property type="entry name" value="PUA_eIF2d-like"/>
</dbReference>
<dbReference type="InterPro" id="IPR004521">
    <property type="entry name" value="Uncharacterised_CHP00451"/>
</dbReference>
<dbReference type="Pfam" id="PF17832">
    <property type="entry name" value="Pre-PUA"/>
    <property type="match status" value="1"/>
</dbReference>
<feature type="domain" description="SUI1" evidence="3">
    <location>
        <begin position="475"/>
        <end position="546"/>
    </location>
</feature>
<dbReference type="Pfam" id="PF26291">
    <property type="entry name" value="SWIB_eIF2D"/>
    <property type="match status" value="1"/>
</dbReference>
<dbReference type="Gene3D" id="3.10.400.20">
    <property type="match status" value="1"/>
</dbReference>
<dbReference type="OrthoDB" id="199771at2759"/>
<dbReference type="CDD" id="cd11610">
    <property type="entry name" value="eIF2D_N"/>
    <property type="match status" value="1"/>
</dbReference>
<dbReference type="GO" id="GO:0003743">
    <property type="term" value="F:translation initiation factor activity"/>
    <property type="evidence" value="ECO:0007669"/>
    <property type="project" value="UniProtKB-KW"/>
</dbReference>
<dbReference type="AlphaFoldDB" id="A0A6J0C386"/>
<reference evidence="5" key="1">
    <citation type="submission" date="2025-08" db="UniProtKB">
        <authorList>
            <consortium name="RefSeq"/>
        </authorList>
    </citation>
    <scope>IDENTIFICATION</scope>
    <source>
        <tissue evidence="5">Thorax and Abdomen</tissue>
    </source>
</reference>
<dbReference type="InterPro" id="IPR057429">
    <property type="entry name" value="WH_eIF2D"/>
</dbReference>
<feature type="region of interest" description="Disordered" evidence="2">
    <location>
        <begin position="228"/>
        <end position="254"/>
    </location>
</feature>
<sequence length="564" mass="62793">MFIKAFKVKSNSPLKGSERKKLYSEISATFPSLSDEQIQNILPKKEAVSSIKIMTHSGEIGKLFCASDVPMFFQLDSGIYPTVYTLWQYPDLLHSFTTHHAVIQKLASGADLMLPGVVLEGPASLHAYGKLEKGTPVSVNTSDNKAAVAVGITAHSSYDLYMAGGRGRCVEILHALGDTLCQLGKPPMRPNLGVPFAQEEVDDDDEIMPEKLQELDIADEIKTETIKERLTEENTDENREHEESVKSVENEVPSEKLDPIQQMDKLLEYCFLKACKISIKKGDLPMLSSNFFKNHLLAVCPPDQTIDVKKSSYKKLSVFLASMKSKGIINTSTMKGVETLLSVKTDHPLIRELVIMEERAPVEPVVSNVPVVAECYRVTADVFPVLSKFGCDKGDILTRAEVRKCFTEYVKKENLQDGKILTLNPQLAGILRTKEHQETLGWEDALNKFIGRMTHTHQVTVAGTRLVRSGKLEPIDITVATRSGNKKVTLVNNLETFGIKLQEFSKECQGIGASATITDVPGKKMPSVLVQGNQVLYVYKLLTEKYQINKKYIRGLEYAPKQRK</sequence>
<dbReference type="GO" id="GO:0003723">
    <property type="term" value="F:RNA binding"/>
    <property type="evidence" value="ECO:0007669"/>
    <property type="project" value="InterPro"/>
</dbReference>
<keyword evidence="4" id="KW-1185">Reference proteome</keyword>
<evidence type="ECO:0000256" key="1">
    <source>
        <dbReference type="ARBA" id="ARBA00022490"/>
    </source>
</evidence>
<dbReference type="Pfam" id="PF25304">
    <property type="entry name" value="WHD_eIF2D"/>
    <property type="match status" value="1"/>
</dbReference>
<dbReference type="InterPro" id="IPR039759">
    <property type="entry name" value="eIF2D_SUI1"/>
</dbReference>
<dbReference type="GO" id="GO:0001731">
    <property type="term" value="P:formation of translation preinitiation complex"/>
    <property type="evidence" value="ECO:0007669"/>
    <property type="project" value="InterPro"/>
</dbReference>
<gene>
    <name evidence="5" type="primary">LOC107225134</name>
</gene>
<dbReference type="FunCoup" id="A0A6J0C386">
    <property type="interactions" value="1161"/>
</dbReference>
<dbReference type="InParanoid" id="A0A6J0C386"/>
<dbReference type="RefSeq" id="XP_015520965.2">
    <property type="nucleotide sequence ID" value="XM_015665479.2"/>
</dbReference>
<keyword evidence="1" id="KW-0963">Cytoplasm</keyword>
<dbReference type="SUPFAM" id="SSF55159">
    <property type="entry name" value="eIF1-like"/>
    <property type="match status" value="1"/>
</dbReference>
<dbReference type="PANTHER" id="PTHR12217:SF4">
    <property type="entry name" value="EUKARYOTIC TRANSLATION INITIATION FACTOR 2D"/>
    <property type="match status" value="1"/>
</dbReference>
<evidence type="ECO:0000259" key="3">
    <source>
        <dbReference type="PROSITE" id="PS50296"/>
    </source>
</evidence>
<organism evidence="5">
    <name type="scientific">Neodiprion lecontei</name>
    <name type="common">Redheaded pine sawfly</name>
    <dbReference type="NCBI Taxonomy" id="441921"/>
    <lineage>
        <taxon>Eukaryota</taxon>
        <taxon>Metazoa</taxon>
        <taxon>Ecdysozoa</taxon>
        <taxon>Arthropoda</taxon>
        <taxon>Hexapoda</taxon>
        <taxon>Insecta</taxon>
        <taxon>Pterygota</taxon>
        <taxon>Neoptera</taxon>
        <taxon>Endopterygota</taxon>
        <taxon>Hymenoptera</taxon>
        <taxon>Tenthredinoidea</taxon>
        <taxon>Diprionidae</taxon>
        <taxon>Diprioninae</taxon>
        <taxon>Neodiprion</taxon>
    </lineage>
</organism>
<dbReference type="InterPro" id="IPR036885">
    <property type="entry name" value="SWIB_MDM2_dom_sf"/>
</dbReference>
<dbReference type="CDD" id="cd11608">
    <property type="entry name" value="eIF2D_C"/>
    <property type="match status" value="1"/>
</dbReference>
<evidence type="ECO:0000256" key="2">
    <source>
        <dbReference type="SAM" id="MobiDB-lite"/>
    </source>
</evidence>
<dbReference type="InterPro" id="IPR041366">
    <property type="entry name" value="Pre-PUA"/>
</dbReference>
<dbReference type="Pfam" id="PF26292">
    <property type="entry name" value="PUA_elF2D"/>
    <property type="match status" value="1"/>
</dbReference>
<dbReference type="InterPro" id="IPR036877">
    <property type="entry name" value="SUI1_dom_sf"/>
</dbReference>
<dbReference type="PROSITE" id="PS50296">
    <property type="entry name" value="SUI1"/>
    <property type="match status" value="1"/>
</dbReference>
<dbReference type="CDD" id="cd21156">
    <property type="entry name" value="PUA_eIF2d-like"/>
    <property type="match status" value="1"/>
</dbReference>
<dbReference type="KEGG" id="nlo:107225134"/>
<evidence type="ECO:0000313" key="4">
    <source>
        <dbReference type="Proteomes" id="UP000829291"/>
    </source>
</evidence>
<dbReference type="NCBIfam" id="TIGR00451">
    <property type="entry name" value="unchar_dom_2"/>
    <property type="match status" value="1"/>
</dbReference>
<name>A0A6J0C386_NEOLC</name>
<dbReference type="GeneID" id="107225134"/>
<dbReference type="Gene3D" id="3.30.780.10">
    <property type="entry name" value="SUI1-like domain"/>
    <property type="match status" value="1"/>
</dbReference>
<protein>
    <submittedName>
        <fullName evidence="5">Eukaryotic translation initiation factor 2D</fullName>
    </submittedName>
</protein>
<dbReference type="InterPro" id="IPR001950">
    <property type="entry name" value="SUI1"/>
</dbReference>
<dbReference type="InterPro" id="IPR015947">
    <property type="entry name" value="PUA-like_sf"/>
</dbReference>